<organism evidence="1">
    <name type="scientific">marine sediment metagenome</name>
    <dbReference type="NCBI Taxonomy" id="412755"/>
    <lineage>
        <taxon>unclassified sequences</taxon>
        <taxon>metagenomes</taxon>
        <taxon>ecological metagenomes</taxon>
    </lineage>
</organism>
<evidence type="ECO:0000313" key="1">
    <source>
        <dbReference type="EMBL" id="GAF85057.1"/>
    </source>
</evidence>
<gene>
    <name evidence="1" type="ORF">S01H1_04597</name>
</gene>
<protein>
    <submittedName>
        <fullName evidence="1">Uncharacterized protein</fullName>
    </submittedName>
</protein>
<dbReference type="EMBL" id="BARS01002418">
    <property type="protein sequence ID" value="GAF85057.1"/>
    <property type="molecule type" value="Genomic_DNA"/>
</dbReference>
<name>X0TA55_9ZZZZ</name>
<dbReference type="AlphaFoldDB" id="X0TA55"/>
<comment type="caution">
    <text evidence="1">The sequence shown here is derived from an EMBL/GenBank/DDBJ whole genome shotgun (WGS) entry which is preliminary data.</text>
</comment>
<proteinExistence type="predicted"/>
<accession>X0TA55</accession>
<reference evidence="1" key="1">
    <citation type="journal article" date="2014" name="Front. Microbiol.">
        <title>High frequency of phylogenetically diverse reductive dehalogenase-homologous genes in deep subseafloor sedimentary metagenomes.</title>
        <authorList>
            <person name="Kawai M."/>
            <person name="Futagami T."/>
            <person name="Toyoda A."/>
            <person name="Takaki Y."/>
            <person name="Nishi S."/>
            <person name="Hori S."/>
            <person name="Arai W."/>
            <person name="Tsubouchi T."/>
            <person name="Morono Y."/>
            <person name="Uchiyama I."/>
            <person name="Ito T."/>
            <person name="Fujiyama A."/>
            <person name="Inagaki F."/>
            <person name="Takami H."/>
        </authorList>
    </citation>
    <scope>NUCLEOTIDE SEQUENCE</scope>
    <source>
        <strain evidence="1">Expedition CK06-06</strain>
    </source>
</reference>
<sequence length="59" mass="6673">MDMDYVGGLPTPRPELESGISKACRLRAEFKGAKLVRQIADGIELSEDRKMMREMFGKL</sequence>